<organism evidence="3 4">
    <name type="scientific">Oreochromis aureus</name>
    <name type="common">Israeli tilapia</name>
    <name type="synonym">Chromis aureus</name>
    <dbReference type="NCBI Taxonomy" id="47969"/>
    <lineage>
        <taxon>Eukaryota</taxon>
        <taxon>Metazoa</taxon>
        <taxon>Chordata</taxon>
        <taxon>Craniata</taxon>
        <taxon>Vertebrata</taxon>
        <taxon>Euteleostomi</taxon>
        <taxon>Actinopterygii</taxon>
        <taxon>Neopterygii</taxon>
        <taxon>Teleostei</taxon>
        <taxon>Neoteleostei</taxon>
        <taxon>Acanthomorphata</taxon>
        <taxon>Ovalentaria</taxon>
        <taxon>Cichlomorphae</taxon>
        <taxon>Cichliformes</taxon>
        <taxon>Cichlidae</taxon>
        <taxon>African cichlids</taxon>
        <taxon>Pseudocrenilabrinae</taxon>
        <taxon>Oreochromini</taxon>
        <taxon>Oreochromis</taxon>
    </lineage>
</organism>
<dbReference type="GO" id="GO:0016812">
    <property type="term" value="F:hydrolase activity, acting on carbon-nitrogen (but not peptide) bonds, in cyclic amides"/>
    <property type="evidence" value="ECO:0007669"/>
    <property type="project" value="TreeGrafter"/>
</dbReference>
<proteinExistence type="inferred from homology"/>
<dbReference type="SUPFAM" id="SSF51338">
    <property type="entry name" value="Composite domain of metallo-dependent hydrolases"/>
    <property type="match status" value="2"/>
</dbReference>
<comment type="similarity">
    <text evidence="1">Belongs to the metallo-dependent hydrolases superfamily. Hydantoinase/dihydropyrimidinase family.</text>
</comment>
<dbReference type="Gene3D" id="3.20.20.140">
    <property type="entry name" value="Metal-dependent hydrolases"/>
    <property type="match status" value="1"/>
</dbReference>
<dbReference type="PANTHER" id="PTHR11647">
    <property type="entry name" value="HYDRANTOINASE/DIHYDROPYRIMIDINASE FAMILY MEMBER"/>
    <property type="match status" value="1"/>
</dbReference>
<dbReference type="Gene3D" id="2.30.40.10">
    <property type="entry name" value="Urease, subunit C, domain 1"/>
    <property type="match status" value="1"/>
</dbReference>
<dbReference type="InterPro" id="IPR006680">
    <property type="entry name" value="Amidohydro-rel"/>
</dbReference>
<feature type="domain" description="Amidohydrolase-related" evidence="2">
    <location>
        <begin position="57"/>
        <end position="206"/>
    </location>
</feature>
<gene>
    <name evidence="3" type="primary">LOC116311559</name>
</gene>
<dbReference type="NCBIfam" id="TIGR02033">
    <property type="entry name" value="D-hydantoinase"/>
    <property type="match status" value="1"/>
</dbReference>
<reference evidence="3" key="1">
    <citation type="submission" date="2025-08" db="UniProtKB">
        <authorList>
            <consortium name="Ensembl"/>
        </authorList>
    </citation>
    <scope>IDENTIFICATION</scope>
</reference>
<evidence type="ECO:0000313" key="4">
    <source>
        <dbReference type="Proteomes" id="UP000472276"/>
    </source>
</evidence>
<sequence length="559" mass="61128">MAANMGSMRILIKGGKVVNDDFTQEADVYIENGIIQQVGKELMIPGGAKVIDASGKLVLPGGIDTSVHLQETFMNATIQDDFYSGTKAALMGGTTMVMALVLPEQHCSLLDAYEKCRALADAKACCDYALHVGVTWWGAKVRNEMETLVREHGVNSFQMFMAYKDMMMLRDSELYQTLQTCKDIGAIARVHAENGELVAEGAKEALDLGISGPEGIEISRPEEARCPVYLVNVSSMSAGDMIRMKVVHGETTVAHAVLNGMQYYHQDWAHAAAHVIIPPLRLDPNTPSYLMGLLGNDNLSVVASEHRPFGTKQRALGKEDFTKIPHGVPGVQDRMSVIWERGVVTGKMDENRFVAVTSSNAAKIYNLYPRKGRIIPGADADVVVWDPDATRTISVSTQVQGGDFNLYEGMRCHGVPLVTISRGRLVCENGVFMCAEGSGKFYPQRTFPDYLYKKMVQREKVRSLSSFQTWVCTQAYKGVDRDPYSGDVAKVANTMKKELGLGPIDGETPNKACGRVHSGVRDLHESSFSLSGSQVDDHIPKRSSARILAPPGGRSSGIW</sequence>
<evidence type="ECO:0000259" key="2">
    <source>
        <dbReference type="Pfam" id="PF01979"/>
    </source>
</evidence>
<protein>
    <recommendedName>
        <fullName evidence="2">Amidohydrolase-related domain-containing protein</fullName>
    </recommendedName>
</protein>
<dbReference type="InterPro" id="IPR011778">
    <property type="entry name" value="Hydantoinase/dihydroPyrase"/>
</dbReference>
<dbReference type="Proteomes" id="UP000472276">
    <property type="component" value="Unassembled WGS sequence"/>
</dbReference>
<name>A0A668UD77_OREAU</name>
<accession>A0A668UD77</accession>
<dbReference type="CDD" id="cd01314">
    <property type="entry name" value="D-HYD"/>
    <property type="match status" value="1"/>
</dbReference>
<dbReference type="FunFam" id="3.20.20.140:FF:000076">
    <property type="entry name" value="Dihydropyrimidinase like 2"/>
    <property type="match status" value="1"/>
</dbReference>
<dbReference type="AlphaFoldDB" id="A0A668UD77"/>
<evidence type="ECO:0000256" key="1">
    <source>
        <dbReference type="ARBA" id="ARBA00008829"/>
    </source>
</evidence>
<dbReference type="InterPro" id="IPR011059">
    <property type="entry name" value="Metal-dep_hydrolase_composite"/>
</dbReference>
<dbReference type="PANTHER" id="PTHR11647:SF58">
    <property type="entry name" value="DIHYDROPYRIMIDINASE-RELATED PROTEIN 5"/>
    <property type="match status" value="1"/>
</dbReference>
<dbReference type="Ensembl" id="ENSOABT00000038732.2">
    <property type="protein sequence ID" value="ENSOABP00000037696.1"/>
    <property type="gene ID" value="ENSOABG00000017165.2"/>
</dbReference>
<dbReference type="InterPro" id="IPR032466">
    <property type="entry name" value="Metal_Hydrolase"/>
</dbReference>
<dbReference type="Pfam" id="PF01979">
    <property type="entry name" value="Amidohydro_1"/>
    <property type="match status" value="2"/>
</dbReference>
<dbReference type="InterPro" id="IPR050378">
    <property type="entry name" value="Metallo-dep_Hydrolases_sf"/>
</dbReference>
<keyword evidence="4" id="KW-1185">Reference proteome</keyword>
<reference evidence="3" key="2">
    <citation type="submission" date="2025-09" db="UniProtKB">
        <authorList>
            <consortium name="Ensembl"/>
        </authorList>
    </citation>
    <scope>IDENTIFICATION</scope>
</reference>
<dbReference type="GO" id="GO:0005829">
    <property type="term" value="C:cytosol"/>
    <property type="evidence" value="ECO:0007669"/>
    <property type="project" value="TreeGrafter"/>
</dbReference>
<feature type="domain" description="Amidohydrolase-related" evidence="2">
    <location>
        <begin position="343"/>
        <end position="425"/>
    </location>
</feature>
<dbReference type="SUPFAM" id="SSF51556">
    <property type="entry name" value="Metallo-dependent hydrolases"/>
    <property type="match status" value="1"/>
</dbReference>
<evidence type="ECO:0000313" key="3">
    <source>
        <dbReference type="Ensembl" id="ENSOABP00000037696.1"/>
    </source>
</evidence>